<evidence type="ECO:0000313" key="2">
    <source>
        <dbReference type="Proteomes" id="UP001634394"/>
    </source>
</evidence>
<name>A0ABD3V9I8_SINWO</name>
<dbReference type="Proteomes" id="UP001634394">
    <property type="component" value="Unassembled WGS sequence"/>
</dbReference>
<dbReference type="AlphaFoldDB" id="A0ABD3V9I8"/>
<comment type="caution">
    <text evidence="1">The sequence shown here is derived from an EMBL/GenBank/DDBJ whole genome shotgun (WGS) entry which is preliminary data.</text>
</comment>
<protein>
    <submittedName>
        <fullName evidence="1">Uncharacterized protein</fullName>
    </submittedName>
</protein>
<dbReference type="EMBL" id="JBJQND010000013">
    <property type="protein sequence ID" value="KAL3857182.1"/>
    <property type="molecule type" value="Genomic_DNA"/>
</dbReference>
<sequence>MRLRKKNRKKHQCRNQGTISYKFCEQTKSTEVSIDGYLGKYVLITYNDQYYPGLVNDIDFESQMVFIECMVRIGSKNENCFFWPKKIQDKNWYELDEIRCMISEPEPVEGTNQLAVKQSEWKDAKRP</sequence>
<gene>
    <name evidence="1" type="ORF">ACJMK2_011874</name>
</gene>
<reference evidence="1 2" key="1">
    <citation type="submission" date="2024-11" db="EMBL/GenBank/DDBJ databases">
        <title>Chromosome-level genome assembly of the freshwater bivalve Anodonta woodiana.</title>
        <authorList>
            <person name="Chen X."/>
        </authorList>
    </citation>
    <scope>NUCLEOTIDE SEQUENCE [LARGE SCALE GENOMIC DNA]</scope>
    <source>
        <strain evidence="1">MN2024</strain>
        <tissue evidence="1">Gills</tissue>
    </source>
</reference>
<evidence type="ECO:0000313" key="1">
    <source>
        <dbReference type="EMBL" id="KAL3857182.1"/>
    </source>
</evidence>
<keyword evidence="2" id="KW-1185">Reference proteome</keyword>
<proteinExistence type="predicted"/>
<accession>A0ABD3V9I8</accession>
<organism evidence="1 2">
    <name type="scientific">Sinanodonta woodiana</name>
    <name type="common">Chinese pond mussel</name>
    <name type="synonym">Anodonta woodiana</name>
    <dbReference type="NCBI Taxonomy" id="1069815"/>
    <lineage>
        <taxon>Eukaryota</taxon>
        <taxon>Metazoa</taxon>
        <taxon>Spiralia</taxon>
        <taxon>Lophotrochozoa</taxon>
        <taxon>Mollusca</taxon>
        <taxon>Bivalvia</taxon>
        <taxon>Autobranchia</taxon>
        <taxon>Heteroconchia</taxon>
        <taxon>Palaeoheterodonta</taxon>
        <taxon>Unionida</taxon>
        <taxon>Unionoidea</taxon>
        <taxon>Unionidae</taxon>
        <taxon>Unioninae</taxon>
        <taxon>Sinanodonta</taxon>
    </lineage>
</organism>